<organism evidence="2 3">
    <name type="scientific">Gimesia maris</name>
    <dbReference type="NCBI Taxonomy" id="122"/>
    <lineage>
        <taxon>Bacteria</taxon>
        <taxon>Pseudomonadati</taxon>
        <taxon>Planctomycetota</taxon>
        <taxon>Planctomycetia</taxon>
        <taxon>Planctomycetales</taxon>
        <taxon>Planctomycetaceae</taxon>
        <taxon>Gimesia</taxon>
    </lineage>
</organism>
<dbReference type="Gene3D" id="3.60.21.10">
    <property type="match status" value="1"/>
</dbReference>
<keyword evidence="1" id="KW-0732">Signal</keyword>
<dbReference type="InterPro" id="IPR029052">
    <property type="entry name" value="Metallo-depent_PP-like"/>
</dbReference>
<feature type="signal peptide" evidence="1">
    <location>
        <begin position="1"/>
        <end position="22"/>
    </location>
</feature>
<comment type="caution">
    <text evidence="2">The sequence shown here is derived from an EMBL/GenBank/DDBJ whole genome shotgun (WGS) entry which is preliminary data.</text>
</comment>
<gene>
    <name evidence="2" type="ORF">DIT97_14400</name>
</gene>
<dbReference type="Proteomes" id="UP000263642">
    <property type="component" value="Unassembled WGS sequence"/>
</dbReference>
<dbReference type="EMBL" id="DQAY01000083">
    <property type="protein sequence ID" value="HCO24168.1"/>
    <property type="molecule type" value="Genomic_DNA"/>
</dbReference>
<sequence length="348" mass="39269">MKLAAILNTMLMTAASLLPLSAEELPPAEQGTFSIAVIPDTQHYKGQGTNRKSQAEDPTSNPVFAAITDCIVEELDRQKIVFVSHVGDIVDINNDEQWKVAQQCMDRLHGKVPYGISVGNHDMVGKTGNSSLFQKYFPRSRFTECDWYGGCFEPTSGKPEISGNNANSFQLFSAEGMDFLILHLECNAPDNVLAWADQVLEQHADRRAIITTHMDLGPLEHPKDPRDYFDAPKGRMVWKKCHGANGNTSQQMWDKCFSQHKNLFLICCGDQSRTQALHQTVKGKHGNTVHELLSDYGAEGFRLMRFLPAQNKIEVRTWNPVKKQLCEKTKIVPARDQHQFTLDYQMMK</sequence>
<reference evidence="2 3" key="1">
    <citation type="journal article" date="2018" name="Nat. Biotechnol.">
        <title>A standardized bacterial taxonomy based on genome phylogeny substantially revises the tree of life.</title>
        <authorList>
            <person name="Parks D.H."/>
            <person name="Chuvochina M."/>
            <person name="Waite D.W."/>
            <person name="Rinke C."/>
            <person name="Skarshewski A."/>
            <person name="Chaumeil P.A."/>
            <person name="Hugenholtz P."/>
        </authorList>
    </citation>
    <scope>NUCLEOTIDE SEQUENCE [LARGE SCALE GENOMIC DNA]</scope>
    <source>
        <strain evidence="2">UBA9375</strain>
    </source>
</reference>
<dbReference type="AlphaFoldDB" id="A0A3D3R7U1"/>
<evidence type="ECO:0000313" key="3">
    <source>
        <dbReference type="Proteomes" id="UP000263642"/>
    </source>
</evidence>
<name>A0A3D3R7U1_9PLAN</name>
<proteinExistence type="predicted"/>
<feature type="chain" id="PRO_5017827823" evidence="1">
    <location>
        <begin position="23"/>
        <end position="348"/>
    </location>
</feature>
<dbReference type="InterPro" id="IPR051918">
    <property type="entry name" value="STPP_CPPED1"/>
</dbReference>
<accession>A0A3D3R7U1</accession>
<dbReference type="PANTHER" id="PTHR43143">
    <property type="entry name" value="METALLOPHOSPHOESTERASE, CALCINEURIN SUPERFAMILY"/>
    <property type="match status" value="1"/>
</dbReference>
<dbReference type="SUPFAM" id="SSF56300">
    <property type="entry name" value="Metallo-dependent phosphatases"/>
    <property type="match status" value="1"/>
</dbReference>
<evidence type="ECO:0000256" key="1">
    <source>
        <dbReference type="SAM" id="SignalP"/>
    </source>
</evidence>
<protein>
    <submittedName>
        <fullName evidence="2">Serine/threonine protein phosphatase</fullName>
    </submittedName>
</protein>
<evidence type="ECO:0000313" key="2">
    <source>
        <dbReference type="EMBL" id="HCO24168.1"/>
    </source>
</evidence>
<dbReference type="PANTHER" id="PTHR43143:SF5">
    <property type="entry name" value="SECRETED PROTEIN"/>
    <property type="match status" value="1"/>
</dbReference>